<reference evidence="2 3" key="1">
    <citation type="journal article" date="2012" name="BMC Genomics">
        <title>Sequencing the genome of Marssonina brunnea reveals fungus-poplar co-evolution.</title>
        <authorList>
            <person name="Zhu S."/>
            <person name="Cao Y.-Z."/>
            <person name="Jiang C."/>
            <person name="Tan B.-Y."/>
            <person name="Wang Z."/>
            <person name="Feng S."/>
            <person name="Zhang L."/>
            <person name="Su X.-H."/>
            <person name="Brejova B."/>
            <person name="Vinar T."/>
            <person name="Xu M."/>
            <person name="Wang M.-X."/>
            <person name="Zhang S.-G."/>
            <person name="Huang M.-R."/>
            <person name="Wu R."/>
            <person name="Zhou Y."/>
        </authorList>
    </citation>
    <scope>NUCLEOTIDE SEQUENCE [LARGE SCALE GENOMIC DNA]</scope>
    <source>
        <strain evidence="2 3">MB_m1</strain>
    </source>
</reference>
<evidence type="ECO:0000313" key="2">
    <source>
        <dbReference type="EMBL" id="EKD16381.1"/>
    </source>
</evidence>
<name>K1WTJ1_MARBU</name>
<proteinExistence type="predicted"/>
<accession>K1WTJ1</accession>
<dbReference type="FunCoup" id="K1WTJ1">
    <property type="interactions" value="366"/>
</dbReference>
<dbReference type="KEGG" id="mbe:MBM_05675"/>
<dbReference type="OrthoDB" id="414463at2759"/>
<sequence>MTSDDTSFSLSSSDCGTRSDTPGSPNGLPTHSLANIPKSTNDANMPPSGPDAVPKTKICVFCGSSPGYSPAHMEAARALGAAFHAHNISLVYGGGTVGLMGEVARSLVALSGPESVHGIIPAPLVKYERGPNSAADEITSGSLPSYEIYGRTTVVNDMHTRKLMMAQEVLAGGPGSGFLALSGGYGTLEELMEVVTWNQLGIHNRGVVVLNIEGYWDGLLQWIKGSVEAGFVGKTNEAIIKEAKTAEDAVKALREYRNAEGRFKLEWGKHFEFRKWAKGNSRKGLGQSDAAAAAAAAAARGSGSGSGGVSFHCTECKLAVRGIIAGAYNERDFLQ</sequence>
<feature type="region of interest" description="Disordered" evidence="1">
    <location>
        <begin position="1"/>
        <end position="50"/>
    </location>
</feature>
<dbReference type="GO" id="GO:0016799">
    <property type="term" value="F:hydrolase activity, hydrolyzing N-glycosyl compounds"/>
    <property type="evidence" value="ECO:0007669"/>
    <property type="project" value="TreeGrafter"/>
</dbReference>
<dbReference type="InterPro" id="IPR005269">
    <property type="entry name" value="LOG"/>
</dbReference>
<feature type="compositionally biased region" description="Low complexity" evidence="1">
    <location>
        <begin position="1"/>
        <end position="14"/>
    </location>
</feature>
<evidence type="ECO:0000256" key="1">
    <source>
        <dbReference type="SAM" id="MobiDB-lite"/>
    </source>
</evidence>
<dbReference type="SUPFAM" id="SSF102405">
    <property type="entry name" value="MCP/YpsA-like"/>
    <property type="match status" value="1"/>
</dbReference>
<dbReference type="PANTHER" id="PTHR31223">
    <property type="entry name" value="LOG FAMILY PROTEIN YJL055W"/>
    <property type="match status" value="1"/>
</dbReference>
<evidence type="ECO:0000313" key="3">
    <source>
        <dbReference type="Proteomes" id="UP000006753"/>
    </source>
</evidence>
<dbReference type="GO" id="GO:0009691">
    <property type="term" value="P:cytokinin biosynthetic process"/>
    <property type="evidence" value="ECO:0007669"/>
    <property type="project" value="InterPro"/>
</dbReference>
<dbReference type="GO" id="GO:0005829">
    <property type="term" value="C:cytosol"/>
    <property type="evidence" value="ECO:0007669"/>
    <property type="project" value="TreeGrafter"/>
</dbReference>
<dbReference type="AlphaFoldDB" id="K1WTJ1"/>
<dbReference type="EMBL" id="JH921439">
    <property type="protein sequence ID" value="EKD16381.1"/>
    <property type="molecule type" value="Genomic_DNA"/>
</dbReference>
<dbReference type="Pfam" id="PF03641">
    <property type="entry name" value="Lysine_decarbox"/>
    <property type="match status" value="1"/>
</dbReference>
<dbReference type="PANTHER" id="PTHR31223:SF70">
    <property type="entry name" value="LOG FAMILY PROTEIN YJL055W"/>
    <property type="match status" value="1"/>
</dbReference>
<dbReference type="InterPro" id="IPR031100">
    <property type="entry name" value="LOG_fam"/>
</dbReference>
<protein>
    <submittedName>
        <fullName evidence="2">Lysine decarboxylase-like protein</fullName>
    </submittedName>
</protein>
<dbReference type="Proteomes" id="UP000006753">
    <property type="component" value="Unassembled WGS sequence"/>
</dbReference>
<dbReference type="eggNOG" id="ENOG502QSR9">
    <property type="taxonomic scope" value="Eukaryota"/>
</dbReference>
<feature type="compositionally biased region" description="Polar residues" evidence="1">
    <location>
        <begin position="15"/>
        <end position="43"/>
    </location>
</feature>
<dbReference type="Gene3D" id="3.40.50.450">
    <property type="match status" value="1"/>
</dbReference>
<gene>
    <name evidence="2" type="ORF">MBM_05675</name>
</gene>
<dbReference type="GeneID" id="18761610"/>
<dbReference type="InParanoid" id="K1WTJ1"/>
<dbReference type="HOGENOM" id="CLU_058336_1_0_1"/>
<keyword evidence="3" id="KW-1185">Reference proteome</keyword>
<dbReference type="FunFam" id="3.40.50.450:FF:000018">
    <property type="entry name" value="Lysine decarboxylase-like protein"/>
    <property type="match status" value="1"/>
</dbReference>
<dbReference type="NCBIfam" id="TIGR00730">
    <property type="entry name" value="Rossman fold protein, TIGR00730 family"/>
    <property type="match status" value="1"/>
</dbReference>
<organism evidence="2 3">
    <name type="scientific">Marssonina brunnea f. sp. multigermtubi (strain MB_m1)</name>
    <name type="common">Marssonina leaf spot fungus</name>
    <dbReference type="NCBI Taxonomy" id="1072389"/>
    <lineage>
        <taxon>Eukaryota</taxon>
        <taxon>Fungi</taxon>
        <taxon>Dikarya</taxon>
        <taxon>Ascomycota</taxon>
        <taxon>Pezizomycotina</taxon>
        <taxon>Leotiomycetes</taxon>
        <taxon>Helotiales</taxon>
        <taxon>Drepanopezizaceae</taxon>
        <taxon>Drepanopeziza</taxon>
    </lineage>
</organism>